<dbReference type="GO" id="GO:0016747">
    <property type="term" value="F:acyltransferase activity, transferring groups other than amino-acyl groups"/>
    <property type="evidence" value="ECO:0007669"/>
    <property type="project" value="TreeGrafter"/>
</dbReference>
<dbReference type="Proteomes" id="UP000834106">
    <property type="component" value="Chromosome 1"/>
</dbReference>
<evidence type="ECO:0000313" key="3">
    <source>
        <dbReference type="Proteomes" id="UP000834106"/>
    </source>
</evidence>
<protein>
    <submittedName>
        <fullName evidence="2">Uncharacterized protein</fullName>
    </submittedName>
</protein>
<dbReference type="AlphaFoldDB" id="A0AAD2DJL6"/>
<sequence length="245" mass="27436">METLYQEYHYPAIQDLKVTIQDSTLVFPSQETDKKSIFLSNLDLDLPLNFNVETVHFFSPDMDFPPQLAANKLKFALEKVLVTHDFLVGRLKLNSKTGQLEIDCNASSVGFVVATSLLALDEIGDSDYPNPAFRQLIVQSLENLGPNDQPLCIFQVTSFKCGGFAMSISTNHVLFDGMGFVIFLRNLASQAFDDKPLAIVPFKDRCLLAARSPSRVTFTHPELHKLDIPIDVERPSSQNLQTKLQ</sequence>
<keyword evidence="3" id="KW-1185">Reference proteome</keyword>
<dbReference type="Gene3D" id="3.30.559.10">
    <property type="entry name" value="Chloramphenicol acetyltransferase-like domain"/>
    <property type="match status" value="1"/>
</dbReference>
<evidence type="ECO:0000256" key="1">
    <source>
        <dbReference type="ARBA" id="ARBA00009861"/>
    </source>
</evidence>
<dbReference type="InterPro" id="IPR050317">
    <property type="entry name" value="Plant_Fungal_Acyltransferase"/>
</dbReference>
<dbReference type="EMBL" id="OU503036">
    <property type="protein sequence ID" value="CAI9754513.1"/>
    <property type="molecule type" value="Genomic_DNA"/>
</dbReference>
<reference evidence="2" key="1">
    <citation type="submission" date="2023-05" db="EMBL/GenBank/DDBJ databases">
        <authorList>
            <person name="Huff M."/>
        </authorList>
    </citation>
    <scope>NUCLEOTIDE SEQUENCE</scope>
</reference>
<dbReference type="InterPro" id="IPR023213">
    <property type="entry name" value="CAT-like_dom_sf"/>
</dbReference>
<organism evidence="2 3">
    <name type="scientific">Fraxinus pennsylvanica</name>
    <dbReference type="NCBI Taxonomy" id="56036"/>
    <lineage>
        <taxon>Eukaryota</taxon>
        <taxon>Viridiplantae</taxon>
        <taxon>Streptophyta</taxon>
        <taxon>Embryophyta</taxon>
        <taxon>Tracheophyta</taxon>
        <taxon>Spermatophyta</taxon>
        <taxon>Magnoliopsida</taxon>
        <taxon>eudicotyledons</taxon>
        <taxon>Gunneridae</taxon>
        <taxon>Pentapetalae</taxon>
        <taxon>asterids</taxon>
        <taxon>lamiids</taxon>
        <taxon>Lamiales</taxon>
        <taxon>Oleaceae</taxon>
        <taxon>Oleeae</taxon>
        <taxon>Fraxinus</taxon>
    </lineage>
</organism>
<proteinExistence type="inferred from homology"/>
<dbReference type="SUPFAM" id="SSF52777">
    <property type="entry name" value="CoA-dependent acyltransferases"/>
    <property type="match status" value="1"/>
</dbReference>
<evidence type="ECO:0000313" key="2">
    <source>
        <dbReference type="EMBL" id="CAI9754513.1"/>
    </source>
</evidence>
<dbReference type="Pfam" id="PF02458">
    <property type="entry name" value="Transferase"/>
    <property type="match status" value="1"/>
</dbReference>
<accession>A0AAD2DJL6</accession>
<comment type="similarity">
    <text evidence="1">Belongs to the plant acyltransferase family.</text>
</comment>
<dbReference type="PANTHER" id="PTHR31642">
    <property type="entry name" value="TRICHOTHECENE 3-O-ACETYLTRANSFERASE"/>
    <property type="match status" value="1"/>
</dbReference>
<gene>
    <name evidence="2" type="ORF">FPE_LOCUS1944</name>
</gene>
<dbReference type="PANTHER" id="PTHR31642:SF189">
    <property type="entry name" value="ACYLTRANSFERASE GLAUCE"/>
    <property type="match status" value="1"/>
</dbReference>
<name>A0AAD2DJL6_9LAMI</name>